<evidence type="ECO:0008006" key="5">
    <source>
        <dbReference type="Google" id="ProtNLM"/>
    </source>
</evidence>
<evidence type="ECO:0000256" key="2">
    <source>
        <dbReference type="SAM" id="MobiDB-lite"/>
    </source>
</evidence>
<organism evidence="3 4">
    <name type="scientific">Anaeramoeba flamelloides</name>
    <dbReference type="NCBI Taxonomy" id="1746091"/>
    <lineage>
        <taxon>Eukaryota</taxon>
        <taxon>Metamonada</taxon>
        <taxon>Anaeramoebidae</taxon>
        <taxon>Anaeramoeba</taxon>
    </lineage>
</organism>
<dbReference type="AlphaFoldDB" id="A0AAV8A6V6"/>
<gene>
    <name evidence="3" type="ORF">M0812_05280</name>
</gene>
<evidence type="ECO:0000313" key="3">
    <source>
        <dbReference type="EMBL" id="KAJ3449136.1"/>
    </source>
</evidence>
<feature type="coiled-coil region" evidence="1">
    <location>
        <begin position="283"/>
        <end position="316"/>
    </location>
</feature>
<sequence length="590" mass="69160">MNCNIDFYRILWEFGGFVTQKTIKSANFALGAMSTDFITQQIRFFMRDKNEPVTQKKLATYQLDLSNVLEAVCLLFVQNGAFVISNTTQRGKKQRQFLKNPNCSASVQKGKPQTKKPFFQIASNWKQLFLMKIVNIQNSLNPNIKQPSSLIMENKNSRSERTIGLLSFTINKILLNGPETREELVKQTNFSRQRVCTVLSIYKCLNLVIDNSKHFPVIWNYEQSQIFANLKTLSKEITKMISIKEQLAKRLVLVLGNLKKRISGLDHAEKNDRRICFSQDQEVDEIVKERQQQQQQQQQQQKQQQKQQQQQQQQQQYHGIRFYANKGRIEKNDIKKVLFLEQRIFKFKKQIEKQISEFQSKHLLNDLFHNKELLKQKQDSIKQLVFQRKQYFAQIRKEQETKTIKNNIIIESKLLNNPSAGKISKKEKNNYNKTLKKKKKKKKKKIKKIITKKKSLGVDQKQYLTNCNQNLTLANNEQDEVGVCTKIDNKLDQIDSNLHNSVLEPPRNKKEMEAAQAILTLLPKSTKDISNQKEKSKNEKKERSSKTPKPLKKNNFAARETQKKIQLQDLYHIYYSGSELIPQMKNQKKN</sequence>
<keyword evidence="1" id="KW-0175">Coiled coil</keyword>
<feature type="region of interest" description="Disordered" evidence="2">
    <location>
        <begin position="522"/>
        <end position="561"/>
    </location>
</feature>
<feature type="compositionally biased region" description="Basic and acidic residues" evidence="2">
    <location>
        <begin position="525"/>
        <end position="545"/>
    </location>
</feature>
<reference evidence="3" key="1">
    <citation type="submission" date="2022-08" db="EMBL/GenBank/DDBJ databases">
        <title>Novel sulphate-reducing endosymbionts in the free-living metamonad Anaeramoeba.</title>
        <authorList>
            <person name="Jerlstrom-Hultqvist J."/>
            <person name="Cepicka I."/>
            <person name="Gallot-Lavallee L."/>
            <person name="Salas-Leiva D."/>
            <person name="Curtis B.A."/>
            <person name="Zahonova K."/>
            <person name="Pipaliya S."/>
            <person name="Dacks J."/>
            <person name="Roger A.J."/>
        </authorList>
    </citation>
    <scope>NUCLEOTIDE SEQUENCE</scope>
    <source>
        <strain evidence="3">Busselton2</strain>
    </source>
</reference>
<name>A0AAV8A6V6_9EUKA</name>
<dbReference type="Proteomes" id="UP001146793">
    <property type="component" value="Unassembled WGS sequence"/>
</dbReference>
<comment type="caution">
    <text evidence="3">The sequence shown here is derived from an EMBL/GenBank/DDBJ whole genome shotgun (WGS) entry which is preliminary data.</text>
</comment>
<protein>
    <recommendedName>
        <fullName evidence="5">E2F/DP family winged-helix DNA-binding domain-containing protein</fullName>
    </recommendedName>
</protein>
<proteinExistence type="predicted"/>
<accession>A0AAV8A6V6</accession>
<evidence type="ECO:0000256" key="1">
    <source>
        <dbReference type="SAM" id="Coils"/>
    </source>
</evidence>
<dbReference type="EMBL" id="JANTQA010000012">
    <property type="protein sequence ID" value="KAJ3449136.1"/>
    <property type="molecule type" value="Genomic_DNA"/>
</dbReference>
<evidence type="ECO:0000313" key="4">
    <source>
        <dbReference type="Proteomes" id="UP001146793"/>
    </source>
</evidence>